<evidence type="ECO:0000313" key="1">
    <source>
        <dbReference type="EMBL" id="CAI9533938.1"/>
    </source>
</evidence>
<keyword evidence="2" id="KW-1185">Reference proteome</keyword>
<proteinExistence type="predicted"/>
<gene>
    <name evidence="1" type="ORF">SPARVUS_LOCUS504358</name>
</gene>
<evidence type="ECO:0000313" key="2">
    <source>
        <dbReference type="Proteomes" id="UP001162483"/>
    </source>
</evidence>
<dbReference type="EMBL" id="CATNWA010000165">
    <property type="protein sequence ID" value="CAI9533938.1"/>
    <property type="molecule type" value="Genomic_DNA"/>
</dbReference>
<sequence>MSSSQEMMWMCSDIRGSHFSPGEEPVHLCKTEVEEKIHLCKTEGEEPVHPVQD</sequence>
<dbReference type="Proteomes" id="UP001162483">
    <property type="component" value="Unassembled WGS sequence"/>
</dbReference>
<protein>
    <submittedName>
        <fullName evidence="1">Uncharacterized protein</fullName>
    </submittedName>
</protein>
<reference evidence="1" key="1">
    <citation type="submission" date="2023-05" db="EMBL/GenBank/DDBJ databases">
        <authorList>
            <person name="Stuckert A."/>
        </authorList>
    </citation>
    <scope>NUCLEOTIDE SEQUENCE</scope>
</reference>
<organism evidence="1 2">
    <name type="scientific">Staurois parvus</name>
    <dbReference type="NCBI Taxonomy" id="386267"/>
    <lineage>
        <taxon>Eukaryota</taxon>
        <taxon>Metazoa</taxon>
        <taxon>Chordata</taxon>
        <taxon>Craniata</taxon>
        <taxon>Vertebrata</taxon>
        <taxon>Euteleostomi</taxon>
        <taxon>Amphibia</taxon>
        <taxon>Batrachia</taxon>
        <taxon>Anura</taxon>
        <taxon>Neobatrachia</taxon>
        <taxon>Ranoidea</taxon>
        <taxon>Ranidae</taxon>
        <taxon>Staurois</taxon>
    </lineage>
</organism>
<comment type="caution">
    <text evidence="1">The sequence shown here is derived from an EMBL/GenBank/DDBJ whole genome shotgun (WGS) entry which is preliminary data.</text>
</comment>
<accession>A0ABN9AE79</accession>
<name>A0ABN9AE79_9NEOB</name>